<gene>
    <name evidence="2" type="ORF">C490_05052</name>
    <name evidence="3" type="ORF">CYV19_17065</name>
</gene>
<dbReference type="Proteomes" id="UP000234484">
    <property type="component" value="Unassembled WGS sequence"/>
</dbReference>
<evidence type="ECO:0000313" key="4">
    <source>
        <dbReference type="Proteomes" id="UP000011613"/>
    </source>
</evidence>
<name>L9YEC5_NATGS</name>
<dbReference type="Proteomes" id="UP000011613">
    <property type="component" value="Unassembled WGS sequence"/>
</dbReference>
<dbReference type="RefSeq" id="WP_005577437.1">
    <property type="nucleotide sequence ID" value="NC_019792.1"/>
</dbReference>
<evidence type="ECO:0000313" key="2">
    <source>
        <dbReference type="EMBL" id="ELY71273.1"/>
    </source>
</evidence>
<feature type="region of interest" description="Disordered" evidence="1">
    <location>
        <begin position="1"/>
        <end position="25"/>
    </location>
</feature>
<sequence>MRIPTHHDTSRPCPSSGESARNPGAKQFVKRPVAFGILAQHGWIGGSSVGVDPLLAMVRDRRFDRRVVSSRFVVLGFESLSR</sequence>
<organism evidence="2 4">
    <name type="scientific">Natronobacterium gregoryi (strain ATCC 43098 / DSM 3393 / CCM 3738 / CIP 104747 / IAM 13177 / JCM 8860 / NBRC 102187 / NCIMB 2189 / SP2)</name>
    <dbReference type="NCBI Taxonomy" id="797304"/>
    <lineage>
        <taxon>Archaea</taxon>
        <taxon>Methanobacteriati</taxon>
        <taxon>Methanobacteriota</taxon>
        <taxon>Stenosarchaea group</taxon>
        <taxon>Halobacteria</taxon>
        <taxon>Halobacteriales</taxon>
        <taxon>Natrialbaceae</taxon>
        <taxon>Natronobacterium</taxon>
    </lineage>
</organism>
<evidence type="ECO:0000256" key="1">
    <source>
        <dbReference type="SAM" id="MobiDB-lite"/>
    </source>
</evidence>
<dbReference type="EMBL" id="PKKI01000075">
    <property type="protein sequence ID" value="PLK18767.1"/>
    <property type="molecule type" value="Genomic_DNA"/>
</dbReference>
<feature type="compositionally biased region" description="Basic and acidic residues" evidence="1">
    <location>
        <begin position="1"/>
        <end position="10"/>
    </location>
</feature>
<proteinExistence type="predicted"/>
<dbReference type="EMBL" id="AOIC01000044">
    <property type="protein sequence ID" value="ELY71273.1"/>
    <property type="molecule type" value="Genomic_DNA"/>
</dbReference>
<reference evidence="3 5" key="2">
    <citation type="submission" date="2017-12" db="EMBL/GenBank/DDBJ databases">
        <title>The characterization of oligonucleotides binding to NgAgo.</title>
        <authorList>
            <person name="Jiang L."/>
            <person name="He B."/>
            <person name="Kang J."/>
            <person name="Yu M."/>
            <person name="Li N."/>
            <person name="Fang Y."/>
            <person name="Tang Z."/>
            <person name="Wu P."/>
            <person name="Yao P."/>
            <person name="Huang J."/>
        </authorList>
    </citation>
    <scope>NUCLEOTIDE SEQUENCE [LARGE SCALE GENOMIC DNA]</scope>
    <source>
        <strain evidence="3 5">SP2</strain>
        <tissue evidence="3">Freeze-dried powder thallus</tissue>
    </source>
</reference>
<comment type="caution">
    <text evidence="2">The sequence shown here is derived from an EMBL/GenBank/DDBJ whole genome shotgun (WGS) entry which is preliminary data.</text>
</comment>
<evidence type="ECO:0000313" key="3">
    <source>
        <dbReference type="EMBL" id="PLK18767.1"/>
    </source>
</evidence>
<dbReference type="GeneID" id="25137811"/>
<reference evidence="2 4" key="1">
    <citation type="journal article" date="2014" name="PLoS Genet.">
        <title>Phylogenetically driven sequencing of extremely halophilic archaea reveals strategies for static and dynamic osmo-response.</title>
        <authorList>
            <person name="Becker E.A."/>
            <person name="Seitzer P.M."/>
            <person name="Tritt A."/>
            <person name="Larsen D."/>
            <person name="Krusor M."/>
            <person name="Yao A.I."/>
            <person name="Wu D."/>
            <person name="Madern D."/>
            <person name="Eisen J.A."/>
            <person name="Darling A.E."/>
            <person name="Facciotti M.T."/>
        </authorList>
    </citation>
    <scope>NUCLEOTIDE SEQUENCE [LARGE SCALE GENOMIC DNA]</scope>
    <source>
        <strain evidence="2 4">SP2</strain>
    </source>
</reference>
<protein>
    <submittedName>
        <fullName evidence="2">Uncharacterized protein</fullName>
    </submittedName>
</protein>
<evidence type="ECO:0000313" key="5">
    <source>
        <dbReference type="Proteomes" id="UP000234484"/>
    </source>
</evidence>
<dbReference type="AlphaFoldDB" id="L9YEC5"/>
<accession>L9YEC5</accession>